<keyword evidence="10" id="KW-1185">Reference proteome</keyword>
<evidence type="ECO:0000313" key="8">
    <source>
        <dbReference type="EMBL" id="UTR81917.1"/>
    </source>
</evidence>
<feature type="compositionally biased region" description="Low complexity" evidence="4">
    <location>
        <begin position="42"/>
        <end position="58"/>
    </location>
</feature>
<gene>
    <name evidence="7" type="ORF">DTW94_09785</name>
    <name evidence="8" type="ORF">NLU04_27270</name>
</gene>
<evidence type="ECO:0000313" key="9">
    <source>
        <dbReference type="Proteomes" id="UP000253779"/>
    </source>
</evidence>
<dbReference type="GO" id="GO:0016757">
    <property type="term" value="F:glycosyltransferase activity"/>
    <property type="evidence" value="ECO:0007669"/>
    <property type="project" value="UniProtKB-KW"/>
</dbReference>
<feature type="region of interest" description="Disordered" evidence="4">
    <location>
        <begin position="1"/>
        <end position="61"/>
    </location>
</feature>
<proteinExistence type="predicted"/>
<dbReference type="SUPFAM" id="SSF53756">
    <property type="entry name" value="UDP-Glycosyltransferase/glycogen phosphorylase"/>
    <property type="match status" value="1"/>
</dbReference>
<dbReference type="EMBL" id="CP101397">
    <property type="protein sequence ID" value="UTR81917.1"/>
    <property type="molecule type" value="Genomic_DNA"/>
</dbReference>
<dbReference type="PANTHER" id="PTHR12526:SF600">
    <property type="entry name" value="GLYCOSYL TRANSFERASE GROUP 1"/>
    <property type="match status" value="1"/>
</dbReference>
<evidence type="ECO:0000256" key="1">
    <source>
        <dbReference type="ARBA" id="ARBA00021292"/>
    </source>
</evidence>
<dbReference type="RefSeq" id="WP_114930981.1">
    <property type="nucleotide sequence ID" value="NZ_CP030930.1"/>
</dbReference>
<feature type="domain" description="Glycosyltransferase subfamily 4-like N-terminal" evidence="6">
    <location>
        <begin position="251"/>
        <end position="358"/>
    </location>
</feature>
<keyword evidence="3 8" id="KW-0808">Transferase</keyword>
<evidence type="ECO:0000313" key="7">
    <source>
        <dbReference type="EMBL" id="AXI71547.1"/>
    </source>
</evidence>
<dbReference type="InterPro" id="IPR001296">
    <property type="entry name" value="Glyco_trans_1"/>
</dbReference>
<reference evidence="7 9" key="1">
    <citation type="submission" date="2018-07" db="EMBL/GenBank/DDBJ databases">
        <title>Complete genome sequence of soil actinomycete Streptomyces cavourensis tj430.</title>
        <authorList>
            <person name="Wang P."/>
            <person name="Huang Y."/>
        </authorList>
    </citation>
    <scope>NUCLEOTIDE SEQUENCE [LARGE SCALE GENOMIC DNA]</scope>
    <source>
        <strain evidence="7 9">TJ430</strain>
    </source>
</reference>
<evidence type="ECO:0000256" key="3">
    <source>
        <dbReference type="ARBA" id="ARBA00022679"/>
    </source>
</evidence>
<name>A0AAD0Q4C6_9ACTN</name>
<feature type="compositionally biased region" description="Basic and acidic residues" evidence="4">
    <location>
        <begin position="14"/>
        <end position="41"/>
    </location>
</feature>
<dbReference type="Pfam" id="PF13439">
    <property type="entry name" value="Glyco_transf_4"/>
    <property type="match status" value="1"/>
</dbReference>
<evidence type="ECO:0000313" key="10">
    <source>
        <dbReference type="Proteomes" id="UP001058236"/>
    </source>
</evidence>
<evidence type="ECO:0000256" key="4">
    <source>
        <dbReference type="SAM" id="MobiDB-lite"/>
    </source>
</evidence>
<feature type="domain" description="Glycosyl transferase family 1" evidence="5">
    <location>
        <begin position="386"/>
        <end position="538"/>
    </location>
</feature>
<protein>
    <recommendedName>
        <fullName evidence="1">D-inositol 3-phosphate glycosyltransferase</fullName>
    </recommendedName>
</protein>
<dbReference type="Gene3D" id="3.40.50.2000">
    <property type="entry name" value="Glycogen Phosphorylase B"/>
    <property type="match status" value="2"/>
</dbReference>
<sequence length="576" mass="64100">MAADLPDATENTEPVERTENTEPVERTEPAEPVESAERTEGADVAEGAEGAEADGIIARPPRRGTRGRIVMLVDNSVHGDSRVQKQAASAAAAGWDVVLLGKYSGKEEETVWMLGEAEVRLIGVKAKMSTRPKDLRGAPMRRPLAYPSERVADFRLQQVKAWRADLRVRGAALKTGEDRSPLGSVGGRVWLAARRGAARATGRWVKLRMRHTRKLRTIRRTRSTPLDRATTAFWLTTMGDRAWRRLDPAVWDFELAYGPVIDELRPDIIHANDFRMLGVGARAKLRARAAGRRVSLVWDAHEYLPGVRSWSNQRKLPAMVAYEREHAKYADAVVTVSGGLADLLQRTHRLPERPAVVLNAPEAADASRFTDLPVPDLRALCGIGPDVPLLVYSGLAARQRGLDIMVDGLPELPGVHVVFVASHPELPYILRLMKRAEELGVRDRVHALPYVPHWQVVSFLSTADVGVIPIHHWPNHEIALITKFFEYSHARLPLVVSDVRTMAEVTRQTGQGEVFEAENVEDYVRAVRAVLDAPKRYTAAYEVEGRLDEWVWEAQAEVLDGVYTRLMRGAGDGRNP</sequence>
<dbReference type="Pfam" id="PF00534">
    <property type="entry name" value="Glycos_transf_1"/>
    <property type="match status" value="1"/>
</dbReference>
<reference evidence="8" key="2">
    <citation type="submission" date="2022-07" db="EMBL/GenBank/DDBJ databases">
        <title>Genomic of Streptomyces cavourensis F2.</title>
        <authorList>
            <person name="Hu S."/>
            <person name="Liang W."/>
        </authorList>
    </citation>
    <scope>NUCLEOTIDE SEQUENCE</scope>
    <source>
        <strain evidence="8">F2</strain>
    </source>
</reference>
<dbReference type="InterPro" id="IPR028098">
    <property type="entry name" value="Glyco_trans_4-like_N"/>
</dbReference>
<organism evidence="7 9">
    <name type="scientific">Streptomyces cavourensis</name>
    <dbReference type="NCBI Taxonomy" id="67258"/>
    <lineage>
        <taxon>Bacteria</taxon>
        <taxon>Bacillati</taxon>
        <taxon>Actinomycetota</taxon>
        <taxon>Actinomycetes</taxon>
        <taxon>Kitasatosporales</taxon>
        <taxon>Streptomycetaceae</taxon>
        <taxon>Streptomyces</taxon>
    </lineage>
</organism>
<dbReference type="AlphaFoldDB" id="A0AAD0Q4C6"/>
<keyword evidence="2 8" id="KW-0328">Glycosyltransferase</keyword>
<dbReference type="Proteomes" id="UP001058236">
    <property type="component" value="Chromosome"/>
</dbReference>
<dbReference type="EMBL" id="CP030930">
    <property type="protein sequence ID" value="AXI71547.1"/>
    <property type="molecule type" value="Genomic_DNA"/>
</dbReference>
<accession>A0AAD0Q4C6</accession>
<dbReference type="PANTHER" id="PTHR12526">
    <property type="entry name" value="GLYCOSYLTRANSFERASE"/>
    <property type="match status" value="1"/>
</dbReference>
<evidence type="ECO:0000259" key="6">
    <source>
        <dbReference type="Pfam" id="PF13439"/>
    </source>
</evidence>
<dbReference type="Proteomes" id="UP000253779">
    <property type="component" value="Chromosome"/>
</dbReference>
<evidence type="ECO:0000259" key="5">
    <source>
        <dbReference type="Pfam" id="PF00534"/>
    </source>
</evidence>
<evidence type="ECO:0000256" key="2">
    <source>
        <dbReference type="ARBA" id="ARBA00022676"/>
    </source>
</evidence>